<dbReference type="PANTHER" id="PTHR10569">
    <property type="entry name" value="GLYCOGEN DEBRANCHING ENZYME"/>
    <property type="match status" value="1"/>
</dbReference>
<feature type="domain" description="Glycogen debranching enzyme central" evidence="3">
    <location>
        <begin position="481"/>
        <end position="719"/>
    </location>
</feature>
<dbReference type="GO" id="GO:0005980">
    <property type="term" value="P:glycogen catabolic process"/>
    <property type="evidence" value="ECO:0007669"/>
    <property type="project" value="InterPro"/>
</dbReference>
<evidence type="ECO:0000259" key="2">
    <source>
        <dbReference type="Pfam" id="PF14701"/>
    </source>
</evidence>
<dbReference type="InterPro" id="IPR010401">
    <property type="entry name" value="AGL/Gdb1"/>
</dbReference>
<dbReference type="InterPro" id="IPR012341">
    <property type="entry name" value="6hp_glycosidase-like_sf"/>
</dbReference>
<dbReference type="EMBL" id="LSSK01001015">
    <property type="protein sequence ID" value="OMH81009.1"/>
    <property type="molecule type" value="Genomic_DNA"/>
</dbReference>
<dbReference type="SUPFAM" id="SSF48208">
    <property type="entry name" value="Six-hairpin glycosidases"/>
    <property type="match status" value="1"/>
</dbReference>
<evidence type="ECO:0000313" key="5">
    <source>
        <dbReference type="Proteomes" id="UP000188320"/>
    </source>
</evidence>
<dbReference type="InterPro" id="IPR008928">
    <property type="entry name" value="6-hairpin_glycosidase_sf"/>
</dbReference>
<evidence type="ECO:0000259" key="3">
    <source>
        <dbReference type="Pfam" id="PF14702"/>
    </source>
</evidence>
<dbReference type="InterPro" id="IPR032788">
    <property type="entry name" value="AGL_central"/>
</dbReference>
<keyword evidence="5" id="KW-1185">Reference proteome</keyword>
<evidence type="ECO:0000313" key="4">
    <source>
        <dbReference type="EMBL" id="OMH81009.1"/>
    </source>
</evidence>
<comment type="caution">
    <text evidence="4">The sequence shown here is derived from an EMBL/GenBank/DDBJ whole genome shotgun (WGS) entry which is preliminary data.</text>
</comment>
<protein>
    <submittedName>
        <fullName evidence="4">Glycogen debranching enzyme</fullName>
    </submittedName>
</protein>
<proteinExistence type="predicted"/>
<dbReference type="Pfam" id="PF06202">
    <property type="entry name" value="GDE_C"/>
    <property type="match status" value="1"/>
</dbReference>
<dbReference type="InterPro" id="IPR032792">
    <property type="entry name" value="AGL_glucanoTrfase"/>
</dbReference>
<feature type="domain" description="Glycogen debranching enzyme C-terminal" evidence="1">
    <location>
        <begin position="800"/>
        <end position="1288"/>
    </location>
</feature>
<evidence type="ECO:0000259" key="1">
    <source>
        <dbReference type="Pfam" id="PF06202"/>
    </source>
</evidence>
<dbReference type="SUPFAM" id="SSF51445">
    <property type="entry name" value="(Trans)glycosidases"/>
    <property type="match status" value="1"/>
</dbReference>
<feature type="domain" description="Glycogen debranching enzyme glucanotransferase" evidence="2">
    <location>
        <begin position="90"/>
        <end position="293"/>
    </location>
</feature>
<dbReference type="Gene3D" id="1.50.10.10">
    <property type="match status" value="1"/>
</dbReference>
<name>A0A1R1PJC2_ZANCU</name>
<dbReference type="PANTHER" id="PTHR10569:SF2">
    <property type="entry name" value="GLYCOGEN DEBRANCHING ENZYME"/>
    <property type="match status" value="1"/>
</dbReference>
<dbReference type="InterPro" id="IPR017853">
    <property type="entry name" value="GH"/>
</dbReference>
<dbReference type="Pfam" id="PF14701">
    <property type="entry name" value="hDGE_amylase"/>
    <property type="match status" value="1"/>
</dbReference>
<dbReference type="Pfam" id="PF14702">
    <property type="entry name" value="hGDE_central"/>
    <property type="match status" value="1"/>
</dbReference>
<reference evidence="5" key="1">
    <citation type="submission" date="2017-01" db="EMBL/GenBank/DDBJ databases">
        <authorList>
            <person name="Wang Y."/>
            <person name="White M."/>
            <person name="Kvist S."/>
            <person name="Moncalvo J.-M."/>
        </authorList>
    </citation>
    <scope>NUCLEOTIDE SEQUENCE [LARGE SCALE GENOMIC DNA]</scope>
    <source>
        <strain evidence="5">COL-18-3</strain>
    </source>
</reference>
<dbReference type="Proteomes" id="UP000188320">
    <property type="component" value="Unassembled WGS sequence"/>
</dbReference>
<accession>A0A1R1PJC2</accession>
<organism evidence="4 5">
    <name type="scientific">Zancudomyces culisetae</name>
    <name type="common">Gut fungus</name>
    <name type="synonym">Smittium culisetae</name>
    <dbReference type="NCBI Taxonomy" id="1213189"/>
    <lineage>
        <taxon>Eukaryota</taxon>
        <taxon>Fungi</taxon>
        <taxon>Fungi incertae sedis</taxon>
        <taxon>Zoopagomycota</taxon>
        <taxon>Kickxellomycotina</taxon>
        <taxon>Harpellomycetes</taxon>
        <taxon>Harpellales</taxon>
        <taxon>Legeriomycetaceae</taxon>
        <taxon>Zancudomyces</taxon>
    </lineage>
</organism>
<gene>
    <name evidence="4" type="ORF">AX774_g5546</name>
</gene>
<dbReference type="GO" id="GO:0004135">
    <property type="term" value="F:amylo-alpha-1,6-glucosidase activity"/>
    <property type="evidence" value="ECO:0007669"/>
    <property type="project" value="InterPro"/>
</dbReference>
<dbReference type="InterPro" id="IPR032790">
    <property type="entry name" value="GDE_C"/>
</dbReference>
<dbReference type="GO" id="GO:0004134">
    <property type="term" value="F:4-alpha-glucanotransferase activity"/>
    <property type="evidence" value="ECO:0007669"/>
    <property type="project" value="InterPro"/>
</dbReference>
<sequence>MCEFAILYPGPYQYYITYKRYKKTATFSNRFNQTEVDDEEGEMERGNETCGMKPTISFPDLRTSTFEMETAKSEMYYFLAEPRLKIKGEVLEANGIVLKTMHPGWLGPLSNWDRHLKNTSKLGYNMVHYLPIQARGDSGSPYSIYDQMRISDELFSDLKKYPETNEKRYKMLKVVLDKMEQEHGMLGVTDIVWNHTANNTKWLEEHPEAGYNLKNSPHLRAANEIDAMLCKLSDGIENYGFGKNTIENEQDLDKLMEIIEREVIQGLNLWEFYVIDATGLLKEVQDYIDNEEKGGYGGSGTRIDNEAGKRHKECDHSLCQATNGSGKSELFTGSAEKDDIYVSRLGINSLIRESLSAWDVNELGRMVYRNGGKTVGSLDVDCLEVEDTFTDENAKLHNVPCMVAPIRAALPDAMFFDQTHDNETPSQKRTAEDALSNAAVVCMSVSSTGSVHGYDELYEKQHDIVHEKRKYFYHENPVDVGIGLAKKRLNLLHREIATFDEVFVSTDDDFIQVHRINPTTREGYLMVAQPAFRRNSNKESILSAPIKLYDCEAEHVMSYKLEIKNKENRNSDKYLTGLSSELIDLGPPYLKNNQDEKGSYVELRLPPGFGPGSFLIVKTVLTNFRLDLDWKIKSSAEVPFLCLDLAALNTVLYRCEVEEQDTVGIGSYNIPGVGPLSYCGYEGWMTHLRHIIPNNDLGHPLCNNLRDGNWALDYVVYRLQKYSVIYPKLSHLISWLTERFALIKNAPSLLVPKYFSMVIYFSYNEAKKRAINLMNPDFATVTGFRASLAMTSVQLVGYTPSASLLPNKEMKVPSMAAGLPHFASHHMRCWGRDIFISLDGLLLTTHRWEEAREHLLAFASVLHNGLIPNLLDSGRYPRYNARDATWFWIQAVQDYVRLSPEGTKFLSVNVRRRFPATEEYVDWNDDLAYSRSSTVADIVYEILQSHATGISFREFNAGHRLDEHMTDPGFNISIHVDWDNGLLFGGNIWNCGTWMDKMGSSENAKNRGVPSTPRDGAAIEIVALLFNCLRWVSTLSAENSKDFPYTGVHVPFSALGESPLLKTCSSSQSIDHTDDQKLFLVDFGSWADLILSSFEKHFWIPINPKKDQRYSVDTSHVLRRGIYRDTFGSAVPGADYCFRPNLVVAMVISPRLFITKHARYCLSQVRRLLQGPLGMRTLDPLHPNYNPNYNNDDNSSNPLLANGANYHNGPEWLWQTGFYLRALIKFFNSNTDEIISTFYDVIHKSAFRLNDYISNKSSYRGLTELTNIDGSECVFSNPTQAWSSASILALLRDIDTFVLEYDIKLP</sequence>
<dbReference type="OrthoDB" id="10248904at2759"/>
<dbReference type="Gene3D" id="3.20.20.80">
    <property type="entry name" value="Glycosidases"/>
    <property type="match status" value="1"/>
</dbReference>